<feature type="transmembrane region" description="Helical" evidence="1">
    <location>
        <begin position="41"/>
        <end position="59"/>
    </location>
</feature>
<protein>
    <submittedName>
        <fullName evidence="2">Uncharacterized protein</fullName>
    </submittedName>
</protein>
<dbReference type="EMBL" id="MT631253">
    <property type="protein sequence ID" value="QNO47270.1"/>
    <property type="molecule type" value="Genomic_DNA"/>
</dbReference>
<sequence>MIYFTLLGIVTTAFGLADLLVTAGGAEFAYGTAILEIPNDIFRGGWGGFIVLFAGLFYLSGARNIGEIHQFAKVAMGSILIWIMAGSDIFAMIAESIPGGEDGPWFNTLDGFLAMYAPPYAPAVLLLPFSLVVIYCIYHRD</sequence>
<accession>A0A7G9YGY6</accession>
<gene>
    <name evidence="2" type="ORF">BDMKHGCF_00013</name>
    <name evidence="3" type="ORF">FMEMAFBA_00024</name>
</gene>
<feature type="transmembrane region" description="Helical" evidence="1">
    <location>
        <begin position="71"/>
        <end position="93"/>
    </location>
</feature>
<keyword evidence="1" id="KW-0812">Transmembrane</keyword>
<proteinExistence type="predicted"/>
<dbReference type="AlphaFoldDB" id="A0A7G9YGY6"/>
<feature type="transmembrane region" description="Helical" evidence="1">
    <location>
        <begin position="113"/>
        <end position="138"/>
    </location>
</feature>
<evidence type="ECO:0000256" key="1">
    <source>
        <dbReference type="SAM" id="Phobius"/>
    </source>
</evidence>
<dbReference type="EMBL" id="MT631274">
    <property type="protein sequence ID" value="QNO47766.1"/>
    <property type="molecule type" value="Genomic_DNA"/>
</dbReference>
<evidence type="ECO:0000313" key="2">
    <source>
        <dbReference type="EMBL" id="QNO47270.1"/>
    </source>
</evidence>
<reference evidence="2" key="1">
    <citation type="submission" date="2020-06" db="EMBL/GenBank/DDBJ databases">
        <title>Unique genomic features of the anaerobic methanotrophic archaea.</title>
        <authorList>
            <person name="Chadwick G.L."/>
            <person name="Skennerton C.T."/>
            <person name="Laso-Perez R."/>
            <person name="Leu A.O."/>
            <person name="Speth D.R."/>
            <person name="Yu H."/>
            <person name="Morgan-Lang C."/>
            <person name="Hatzenpichler R."/>
            <person name="Goudeau D."/>
            <person name="Malmstrom R."/>
            <person name="Brazelton W.J."/>
            <person name="Woyke T."/>
            <person name="Hallam S.J."/>
            <person name="Tyson G.W."/>
            <person name="Wegener G."/>
            <person name="Boetius A."/>
            <person name="Orphan V."/>
        </authorList>
    </citation>
    <scope>NUCLEOTIDE SEQUENCE</scope>
</reference>
<keyword evidence="1" id="KW-0472">Membrane</keyword>
<name>A0A7G9YGY6_9EURY</name>
<organism evidence="2">
    <name type="scientific">Candidatus Methanogaster sp. ANME-2c ERB4</name>
    <dbReference type="NCBI Taxonomy" id="2759911"/>
    <lineage>
        <taxon>Archaea</taxon>
        <taxon>Methanobacteriati</taxon>
        <taxon>Methanobacteriota</taxon>
        <taxon>Stenosarchaea group</taxon>
        <taxon>Methanomicrobia</taxon>
        <taxon>Methanosarcinales</taxon>
        <taxon>ANME-2 cluster</taxon>
        <taxon>Candidatus Methanogasteraceae</taxon>
        <taxon>Candidatus Methanogaster</taxon>
    </lineage>
</organism>
<keyword evidence="1" id="KW-1133">Transmembrane helix</keyword>
<evidence type="ECO:0000313" key="3">
    <source>
        <dbReference type="EMBL" id="QNO47766.1"/>
    </source>
</evidence>